<dbReference type="AlphaFoldDB" id="A0A9X0QAC1"/>
<dbReference type="EMBL" id="JACHEB010000001">
    <property type="protein sequence ID" value="MBB5326717.1"/>
    <property type="molecule type" value="Genomic_DNA"/>
</dbReference>
<dbReference type="PANTHER" id="PTHR42885:SF1">
    <property type="entry name" value="THREONINE-PHOSPHATE DECARBOXYLASE"/>
    <property type="match status" value="1"/>
</dbReference>
<dbReference type="EC" id="2.6.1.-" evidence="3"/>
<gene>
    <name evidence="5" type="ORF">HDF14_000311</name>
</gene>
<comment type="caution">
    <text evidence="5">The sequence shown here is derived from an EMBL/GenBank/DDBJ whole genome shotgun (WGS) entry which is preliminary data.</text>
</comment>
<evidence type="ECO:0000256" key="3">
    <source>
        <dbReference type="RuleBase" id="RU000481"/>
    </source>
</evidence>
<dbReference type="InterPro" id="IPR015421">
    <property type="entry name" value="PyrdxlP-dep_Trfase_major"/>
</dbReference>
<keyword evidence="5" id="KW-0456">Lyase</keyword>
<dbReference type="Pfam" id="PF00155">
    <property type="entry name" value="Aminotran_1_2"/>
    <property type="match status" value="1"/>
</dbReference>
<name>A0A9X0QAC1_9BACT</name>
<keyword evidence="2" id="KW-0663">Pyridoxal phosphate</keyword>
<dbReference type="InterPro" id="IPR015424">
    <property type="entry name" value="PyrdxlP-dep_Trfase"/>
</dbReference>
<keyword evidence="6" id="KW-1185">Reference proteome</keyword>
<reference evidence="5 6" key="1">
    <citation type="submission" date="2020-08" db="EMBL/GenBank/DDBJ databases">
        <title>Genomic Encyclopedia of Type Strains, Phase IV (KMG-V): Genome sequencing to study the core and pangenomes of soil and plant-associated prokaryotes.</title>
        <authorList>
            <person name="Whitman W."/>
        </authorList>
    </citation>
    <scope>NUCLEOTIDE SEQUENCE [LARGE SCALE GENOMIC DNA]</scope>
    <source>
        <strain evidence="5 6">X5P2</strain>
    </source>
</reference>
<evidence type="ECO:0000313" key="6">
    <source>
        <dbReference type="Proteomes" id="UP000535182"/>
    </source>
</evidence>
<dbReference type="Gene3D" id="3.40.640.10">
    <property type="entry name" value="Type I PLP-dependent aspartate aminotransferase-like (Major domain)"/>
    <property type="match status" value="1"/>
</dbReference>
<dbReference type="InterPro" id="IPR004838">
    <property type="entry name" value="NHTrfase_class1_PyrdxlP-BS"/>
</dbReference>
<proteinExistence type="inferred from homology"/>
<evidence type="ECO:0000256" key="2">
    <source>
        <dbReference type="ARBA" id="ARBA00022898"/>
    </source>
</evidence>
<dbReference type="InterPro" id="IPR004839">
    <property type="entry name" value="Aminotransferase_I/II_large"/>
</dbReference>
<evidence type="ECO:0000313" key="5">
    <source>
        <dbReference type="EMBL" id="MBB5326717.1"/>
    </source>
</evidence>
<evidence type="ECO:0000259" key="4">
    <source>
        <dbReference type="Pfam" id="PF00155"/>
    </source>
</evidence>
<evidence type="ECO:0000256" key="1">
    <source>
        <dbReference type="ARBA" id="ARBA00001933"/>
    </source>
</evidence>
<sequence>MTPPTQIFLPTHGGQLRQIASRYGFEPEQLIDFSANINPAGPPASVLIALQQALGDAAILVAYPDLELTELKKALGEASGILAENIAVANGFVPLLEAALRSLKIARCFLPVPSFSEYRQTLTNAGVEVAQYYLPQGEGFSYQPEKLLRAALDNGCDALLLANPQNPSGALCGAGGMRDLVEMAAKHRIKVLLDEAFIDYVPTESLTRSAVELENLIVFRSVTKFFAIPGLRVAYAVSSASSIQNLNDRLAPWPVSSLASEAASTALQDSAYVEETRRENYLRRTWLEREFASVKIFTYPSSTNFLLLRFAADVDVQLLWEKMIAEEQIVLRSCANFEGLAPVHLRTAVRSEAENERLVHGLERVLLRMKR</sequence>
<dbReference type="InterPro" id="IPR015422">
    <property type="entry name" value="PyrdxlP-dep_Trfase_small"/>
</dbReference>
<protein>
    <recommendedName>
        <fullName evidence="3">Aminotransferase</fullName>
        <ecNumber evidence="3">2.6.1.-</ecNumber>
    </recommendedName>
</protein>
<dbReference type="RefSeq" id="WP_183972862.1">
    <property type="nucleotide sequence ID" value="NZ_JACHEB010000001.1"/>
</dbReference>
<dbReference type="GO" id="GO:0008483">
    <property type="term" value="F:transaminase activity"/>
    <property type="evidence" value="ECO:0007669"/>
    <property type="project" value="UniProtKB-KW"/>
</dbReference>
<keyword evidence="3" id="KW-0808">Transferase</keyword>
<feature type="domain" description="Aminotransferase class I/classII large" evidence="4">
    <location>
        <begin position="29"/>
        <end position="361"/>
    </location>
</feature>
<organism evidence="5 6">
    <name type="scientific">Tunturiibacter gelidiferens</name>
    <dbReference type="NCBI Taxonomy" id="3069689"/>
    <lineage>
        <taxon>Bacteria</taxon>
        <taxon>Pseudomonadati</taxon>
        <taxon>Acidobacteriota</taxon>
        <taxon>Terriglobia</taxon>
        <taxon>Terriglobales</taxon>
        <taxon>Acidobacteriaceae</taxon>
        <taxon>Tunturiibacter</taxon>
    </lineage>
</organism>
<dbReference type="PANTHER" id="PTHR42885">
    <property type="entry name" value="HISTIDINOL-PHOSPHATE AMINOTRANSFERASE-RELATED"/>
    <property type="match status" value="1"/>
</dbReference>
<dbReference type="Proteomes" id="UP000535182">
    <property type="component" value="Unassembled WGS sequence"/>
</dbReference>
<comment type="similarity">
    <text evidence="3">Belongs to the class-I pyridoxal-phosphate-dependent aminotransferase family.</text>
</comment>
<dbReference type="Gene3D" id="3.90.1150.10">
    <property type="entry name" value="Aspartate Aminotransferase, domain 1"/>
    <property type="match status" value="1"/>
</dbReference>
<comment type="cofactor">
    <cofactor evidence="1 3">
        <name>pyridoxal 5'-phosphate</name>
        <dbReference type="ChEBI" id="CHEBI:597326"/>
    </cofactor>
</comment>
<dbReference type="GO" id="GO:0016829">
    <property type="term" value="F:lyase activity"/>
    <property type="evidence" value="ECO:0007669"/>
    <property type="project" value="UniProtKB-KW"/>
</dbReference>
<accession>A0A9X0QAC1</accession>
<dbReference type="PROSITE" id="PS00105">
    <property type="entry name" value="AA_TRANSFER_CLASS_1"/>
    <property type="match status" value="1"/>
</dbReference>
<dbReference type="GO" id="GO:0030170">
    <property type="term" value="F:pyridoxal phosphate binding"/>
    <property type="evidence" value="ECO:0007669"/>
    <property type="project" value="InterPro"/>
</dbReference>
<dbReference type="SUPFAM" id="SSF53383">
    <property type="entry name" value="PLP-dependent transferases"/>
    <property type="match status" value="1"/>
</dbReference>
<dbReference type="CDD" id="cd00609">
    <property type="entry name" value="AAT_like"/>
    <property type="match status" value="1"/>
</dbReference>
<keyword evidence="3" id="KW-0032">Aminotransferase</keyword>